<evidence type="ECO:0008006" key="3">
    <source>
        <dbReference type="Google" id="ProtNLM"/>
    </source>
</evidence>
<evidence type="ECO:0000313" key="1">
    <source>
        <dbReference type="EMBL" id="BCN93017.1"/>
    </source>
</evidence>
<evidence type="ECO:0000313" key="2">
    <source>
        <dbReference type="Proteomes" id="UP001054820"/>
    </source>
</evidence>
<gene>
    <name evidence="1" type="ORF">THMIRHAM_08020</name>
</gene>
<accession>A0ABM7MC99</accession>
<sequence length="212" mass="24268">MEQVTKRNQGLNADNIKQKLNDSGLFLESKLATQARNQTPQNFKNDLKNQILQLQQQVTDLQQQNPSNSLNKLSHLLNQALSRLTVQQVQLFENPTITPLEIPYETTKDNIKDYIEFRKVNQNDKNQWEAYIDSTLTEGLLSVKLRLSDNGTLDCYLWCETAPLQNKVEQQLGSLQELLDRTGLKLNNIQISSQKPVKTDTSTKMALIDIKI</sequence>
<proteinExistence type="predicted"/>
<protein>
    <recommendedName>
        <fullName evidence="3">Flagellar hook-length control protein-like C-terminal domain-containing protein</fullName>
    </recommendedName>
</protein>
<organism evidence="1 2">
    <name type="scientific">Thiomicrorhabdus immobilis</name>
    <dbReference type="NCBI Taxonomy" id="2791037"/>
    <lineage>
        <taxon>Bacteria</taxon>
        <taxon>Pseudomonadati</taxon>
        <taxon>Pseudomonadota</taxon>
        <taxon>Gammaproteobacteria</taxon>
        <taxon>Thiotrichales</taxon>
        <taxon>Piscirickettsiaceae</taxon>
        <taxon>Thiomicrorhabdus</taxon>
    </lineage>
</organism>
<dbReference type="EMBL" id="AP024202">
    <property type="protein sequence ID" value="BCN93017.1"/>
    <property type="molecule type" value="Genomic_DNA"/>
</dbReference>
<name>A0ABM7MC99_9GAMM</name>
<keyword evidence="2" id="KW-1185">Reference proteome</keyword>
<dbReference type="Proteomes" id="UP001054820">
    <property type="component" value="Chromosome"/>
</dbReference>
<reference evidence="1" key="1">
    <citation type="journal article" date="2022" name="Arch. Microbiol.">
        <title>Thiomicrorhabdus immobilis sp. nov., a mesophilic sulfur-oxidizing bacterium isolated from sediment of a brackish lake in northern Japan.</title>
        <authorList>
            <person name="Kojima H."/>
            <person name="Mochizuki J."/>
            <person name="Kanda M."/>
            <person name="Watanabe T."/>
            <person name="Fukui M."/>
        </authorList>
    </citation>
    <scope>NUCLEOTIDE SEQUENCE</scope>
    <source>
        <strain evidence="1">Am19</strain>
    </source>
</reference>